<dbReference type="SUPFAM" id="SSF48371">
    <property type="entry name" value="ARM repeat"/>
    <property type="match status" value="1"/>
</dbReference>
<dbReference type="SUPFAM" id="SSF52047">
    <property type="entry name" value="RNI-like"/>
    <property type="match status" value="1"/>
</dbReference>
<dbReference type="PANTHER" id="PTHR12904">
    <property type="match status" value="1"/>
</dbReference>
<dbReference type="Gene3D" id="3.80.10.10">
    <property type="entry name" value="Ribonuclease Inhibitor"/>
    <property type="match status" value="1"/>
</dbReference>
<comment type="caution">
    <text evidence="1">The sequence shown here is derived from an EMBL/GenBank/DDBJ whole genome shotgun (WGS) entry which is preliminary data.</text>
</comment>
<protein>
    <submittedName>
        <fullName evidence="1">Uncharacterized protein</fullName>
    </submittedName>
</protein>
<dbReference type="EMBL" id="PDUG01000002">
    <property type="protein sequence ID" value="PIC44626.1"/>
    <property type="molecule type" value="Genomic_DNA"/>
</dbReference>
<sequence length="699" mass="81175">MFFPTLFQLAAKAVAQQIHNDSIPIDFNFDTKSSNEVVRHLLELDPKNIVKLKTHGSQLSRLTELDLSECEIDVEGISNLKKFNLISLEFGDWYHLRTEFPHPTNSSGIDIVSLLERALKSDSQKMMVHLGFTGEMEDLMMGWERNISKLLPSLQSITIIADLIEEQRWFSKFCHTFPNLRVLDISYVESLKGIKHLKNLQKLVMGYELDEDVYGYNELSELKNLRVLDVSGESIEIISSLLQAEVRIENLEFLDCSMTLVEDHELKEFVKCHPKLKTVVAISTECNNSYIPTIDLLNFNSHDSTMKSLKYALSNGRDEPAEACVQFITDKLIKFPKQLIDSEIRELINALSYVLRETEDQSTKHLAIFCFGKSSFFETKRFFNLFWLEIPGIVELIFKSWESFKWSGMKRTAVPFILSVFKRIVEFLRFGRVFQDRLMYSIIEKTIELSCQYPENIRKVTFILIEAHRFMSLEQSTVMCNNKKVMEGLFEYAQIFIKHNTFSNHRIMETIASYLNQASENTLKHLVSNCQAVEKCYEQVMKISSKHSQKNLSQIVLRLMTVINQDDEKALTFMACSILSLLLAKNLTDDRVYVNSIIEEFNNSWVRSNILDCQYTTEVLDAIFTSKHSTDTLIRFGLILMSNFIHAKKFESREYWNWIQTTSAGVQNNEKWTKKTRDSASAVLYEMAMIKKKWWCPLL</sequence>
<reference evidence="2" key="1">
    <citation type="submission" date="2017-10" db="EMBL/GenBank/DDBJ databases">
        <title>Rapid genome shrinkage in a self-fertile nematode reveals novel sperm competition proteins.</title>
        <authorList>
            <person name="Yin D."/>
            <person name="Schwarz E.M."/>
            <person name="Thomas C.G."/>
            <person name="Felde R.L."/>
            <person name="Korf I.F."/>
            <person name="Cutter A.D."/>
            <person name="Schartner C.M."/>
            <person name="Ralston E.J."/>
            <person name="Meyer B.J."/>
            <person name="Haag E.S."/>
        </authorList>
    </citation>
    <scope>NUCLEOTIDE SEQUENCE [LARGE SCALE GENOMIC DNA]</scope>
    <source>
        <strain evidence="2">JU1422</strain>
    </source>
</reference>
<proteinExistence type="predicted"/>
<evidence type="ECO:0000313" key="1">
    <source>
        <dbReference type="EMBL" id="PIC44626.1"/>
    </source>
</evidence>
<dbReference type="OrthoDB" id="663146at2759"/>
<dbReference type="GO" id="GO:0031462">
    <property type="term" value="C:Cul2-RING ubiquitin ligase complex"/>
    <property type="evidence" value="ECO:0007669"/>
    <property type="project" value="TreeGrafter"/>
</dbReference>
<dbReference type="InterPro" id="IPR016024">
    <property type="entry name" value="ARM-type_fold"/>
</dbReference>
<accession>A0A2G5UZD1</accession>
<organism evidence="1 2">
    <name type="scientific">Caenorhabditis nigoni</name>
    <dbReference type="NCBI Taxonomy" id="1611254"/>
    <lineage>
        <taxon>Eukaryota</taxon>
        <taxon>Metazoa</taxon>
        <taxon>Ecdysozoa</taxon>
        <taxon>Nematoda</taxon>
        <taxon>Chromadorea</taxon>
        <taxon>Rhabditida</taxon>
        <taxon>Rhabditina</taxon>
        <taxon>Rhabditomorpha</taxon>
        <taxon>Rhabditoidea</taxon>
        <taxon>Rhabditidae</taxon>
        <taxon>Peloderinae</taxon>
        <taxon>Caenorhabditis</taxon>
    </lineage>
</organism>
<evidence type="ECO:0000313" key="2">
    <source>
        <dbReference type="Proteomes" id="UP000230233"/>
    </source>
</evidence>
<gene>
    <name evidence="1" type="primary">Cnig_chr_II.g4932</name>
    <name evidence="1" type="ORF">B9Z55_004932</name>
</gene>
<dbReference type="InterPro" id="IPR051341">
    <property type="entry name" value="Zyg-11_UBL_adapter"/>
</dbReference>
<keyword evidence="2" id="KW-1185">Reference proteome</keyword>
<dbReference type="PANTHER" id="PTHR12904:SF28">
    <property type="entry name" value="ATP SYNTHASE SUBUNIT ALPHA-RELATED"/>
    <property type="match status" value="1"/>
</dbReference>
<dbReference type="InterPro" id="IPR032675">
    <property type="entry name" value="LRR_dom_sf"/>
</dbReference>
<dbReference type="AlphaFoldDB" id="A0A2G5UZD1"/>
<name>A0A2G5UZD1_9PELO</name>
<dbReference type="Proteomes" id="UP000230233">
    <property type="component" value="Chromosome II"/>
</dbReference>